<dbReference type="PANTHER" id="PTHR43208">
    <property type="entry name" value="ABC TRANSPORTER SUBSTRATE-BINDING PROTEIN"/>
    <property type="match status" value="1"/>
</dbReference>
<dbReference type="EMBL" id="CAFBMF010000119">
    <property type="protein sequence ID" value="CAB4909772.1"/>
    <property type="molecule type" value="Genomic_DNA"/>
</dbReference>
<gene>
    <name evidence="1" type="ORF">UFOPK3494_01444</name>
</gene>
<dbReference type="InterPro" id="IPR052910">
    <property type="entry name" value="ABC-Purine-Binding"/>
</dbReference>
<accession>A0A6J7GPF6</accession>
<dbReference type="PANTHER" id="PTHR43208:SF1">
    <property type="entry name" value="ABC TRANSPORTER SUBSTRATE-BINDING PROTEIN"/>
    <property type="match status" value="1"/>
</dbReference>
<reference evidence="1" key="1">
    <citation type="submission" date="2020-05" db="EMBL/GenBank/DDBJ databases">
        <authorList>
            <person name="Chiriac C."/>
            <person name="Salcher M."/>
            <person name="Ghai R."/>
            <person name="Kavagutti S V."/>
        </authorList>
    </citation>
    <scope>NUCLEOTIDE SEQUENCE</scope>
</reference>
<name>A0A6J7GPF6_9ZZZZ</name>
<protein>
    <submittedName>
        <fullName evidence="1">Unannotated protein</fullName>
    </submittedName>
</protein>
<organism evidence="1">
    <name type="scientific">freshwater metagenome</name>
    <dbReference type="NCBI Taxonomy" id="449393"/>
    <lineage>
        <taxon>unclassified sequences</taxon>
        <taxon>metagenomes</taxon>
        <taxon>ecological metagenomes</taxon>
    </lineage>
</organism>
<sequence length="111" mass="12015">MTASSYHWDVYEIPRIQQILDRQWTAGNYYGNIGDGFVALAKYGSLVSDETYATIEARLLELAAATGSQFTGPIMDNQGNEVLADGVSHTFGELMSMSYLVAGIDGEIPAS</sequence>
<dbReference type="AlphaFoldDB" id="A0A6J7GPF6"/>
<proteinExistence type="predicted"/>
<evidence type="ECO:0000313" key="1">
    <source>
        <dbReference type="EMBL" id="CAB4909772.1"/>
    </source>
</evidence>
<dbReference type="Gene3D" id="3.40.50.2300">
    <property type="match status" value="2"/>
</dbReference>